<dbReference type="Gene3D" id="3.20.20.370">
    <property type="entry name" value="Glycoside hydrolase/deacetylase"/>
    <property type="match status" value="1"/>
</dbReference>
<dbReference type="GO" id="GO:0005975">
    <property type="term" value="P:carbohydrate metabolic process"/>
    <property type="evidence" value="ECO:0007669"/>
    <property type="project" value="InterPro"/>
</dbReference>
<dbReference type="AlphaFoldDB" id="A0A1V5T1X0"/>
<evidence type="ECO:0000259" key="1">
    <source>
        <dbReference type="PROSITE" id="PS51677"/>
    </source>
</evidence>
<accession>A0A1V5T1X0</accession>
<gene>
    <name evidence="2" type="primary">pgdA_1</name>
    <name evidence="2" type="ORF">BWY41_00500</name>
</gene>
<dbReference type="PANTHER" id="PTHR47561">
    <property type="entry name" value="POLYSACCHARIDE DEACETYLASE FAMILY PROTEIN (AFU_ORTHOLOGUE AFUA_6G05030)"/>
    <property type="match status" value="1"/>
</dbReference>
<dbReference type="InterPro" id="IPR002509">
    <property type="entry name" value="NODB_dom"/>
</dbReference>
<dbReference type="Pfam" id="PF01522">
    <property type="entry name" value="Polysacc_deac_1"/>
    <property type="match status" value="1"/>
</dbReference>
<dbReference type="EMBL" id="MWBQ01000032">
    <property type="protein sequence ID" value="OQA60785.1"/>
    <property type="molecule type" value="Genomic_DNA"/>
</dbReference>
<comment type="caution">
    <text evidence="2">The sequence shown here is derived from an EMBL/GenBank/DDBJ whole genome shotgun (WGS) entry which is preliminary data.</text>
</comment>
<sequence length="299" mass="33914">MDISVVIGVDTETDIGSFTPFYNGVEKGTPLLMDLFEKKGIPATFFMVAEAAQKFPELTREIKQRGFEVGCHTIHHETIGDPLFEIPLVKPVLPEEIPHRLEVATAMIAEVIGEAPQSFRAPRLWGSTIMVNTLEKLGYLADATYPLYYYQERVTPYYPSAKDWTQEGNLSILEIPNFADLTIESHDQYGRDRDQWPLFRTEGAESLMKHVNSMIAYCADRNLPAVFCLYIHPWEFIEMPSRLSYGEATVEPLQFIIKNCGPRALTELSKVIDAFKDKGAHFYSAAGLAHQWRESVKES</sequence>
<organism evidence="2">
    <name type="scientific">Candidatus Atribacter allofermentans</name>
    <dbReference type="NCBI Taxonomy" id="1852833"/>
    <lineage>
        <taxon>Bacteria</taxon>
        <taxon>Pseudomonadati</taxon>
        <taxon>Atribacterota</taxon>
        <taxon>Atribacteria</taxon>
        <taxon>Atribacterales</taxon>
        <taxon>Atribacteraceae</taxon>
        <taxon>Atribacter</taxon>
    </lineage>
</organism>
<reference evidence="2" key="1">
    <citation type="submission" date="2017-02" db="EMBL/GenBank/DDBJ databases">
        <title>Delving into the versatile metabolic prowess of the omnipresent phylum Bacteroidetes.</title>
        <authorList>
            <person name="Nobu M.K."/>
            <person name="Mei R."/>
            <person name="Narihiro T."/>
            <person name="Kuroda K."/>
            <person name="Liu W.-T."/>
        </authorList>
    </citation>
    <scope>NUCLEOTIDE SEQUENCE</scope>
    <source>
        <strain evidence="2">ADurb.Bin276</strain>
    </source>
</reference>
<protein>
    <submittedName>
        <fullName evidence="2">Peptidoglycan deacetylase</fullName>
        <ecNumber evidence="2">3.5.1.-</ecNumber>
    </submittedName>
</protein>
<proteinExistence type="predicted"/>
<keyword evidence="2" id="KW-0378">Hydrolase</keyword>
<dbReference type="InterPro" id="IPR011330">
    <property type="entry name" value="Glyco_hydro/deAcase_b/a-brl"/>
</dbReference>
<dbReference type="GO" id="GO:0016810">
    <property type="term" value="F:hydrolase activity, acting on carbon-nitrogen (but not peptide) bonds"/>
    <property type="evidence" value="ECO:0007669"/>
    <property type="project" value="InterPro"/>
</dbReference>
<dbReference type="SUPFAM" id="SSF88713">
    <property type="entry name" value="Glycoside hydrolase/deacetylase"/>
    <property type="match status" value="1"/>
</dbReference>
<dbReference type="PANTHER" id="PTHR47561:SF1">
    <property type="entry name" value="POLYSACCHARIDE DEACETYLASE FAMILY PROTEIN (AFU_ORTHOLOGUE AFUA_6G05030)"/>
    <property type="match status" value="1"/>
</dbReference>
<feature type="domain" description="NodB homology" evidence="1">
    <location>
        <begin position="13"/>
        <end position="218"/>
    </location>
</feature>
<dbReference type="PROSITE" id="PS51677">
    <property type="entry name" value="NODB"/>
    <property type="match status" value="1"/>
</dbReference>
<dbReference type="Proteomes" id="UP000485569">
    <property type="component" value="Unassembled WGS sequence"/>
</dbReference>
<dbReference type="EC" id="3.5.1.-" evidence="2"/>
<evidence type="ECO:0000313" key="2">
    <source>
        <dbReference type="EMBL" id="OQA60785.1"/>
    </source>
</evidence>
<name>A0A1V5T1X0_9BACT</name>